<feature type="compositionally biased region" description="Polar residues" evidence="1">
    <location>
        <begin position="72"/>
        <end position="82"/>
    </location>
</feature>
<keyword evidence="3" id="KW-1185">Reference proteome</keyword>
<feature type="region of interest" description="Disordered" evidence="1">
    <location>
        <begin position="20"/>
        <end position="114"/>
    </location>
</feature>
<evidence type="ECO:0000256" key="1">
    <source>
        <dbReference type="SAM" id="MobiDB-lite"/>
    </source>
</evidence>
<feature type="compositionally biased region" description="Polar residues" evidence="1">
    <location>
        <begin position="307"/>
        <end position="323"/>
    </location>
</feature>
<evidence type="ECO:0000313" key="3">
    <source>
        <dbReference type="Proteomes" id="UP001158576"/>
    </source>
</evidence>
<dbReference type="Proteomes" id="UP001158576">
    <property type="component" value="Chromosome PAR"/>
</dbReference>
<feature type="compositionally biased region" description="Basic and acidic residues" evidence="1">
    <location>
        <begin position="37"/>
        <end position="52"/>
    </location>
</feature>
<reference evidence="2 3" key="1">
    <citation type="submission" date="2021-04" db="EMBL/GenBank/DDBJ databases">
        <authorList>
            <person name="Bliznina A."/>
        </authorList>
    </citation>
    <scope>NUCLEOTIDE SEQUENCE [LARGE SCALE GENOMIC DNA]</scope>
</reference>
<feature type="compositionally biased region" description="Low complexity" evidence="1">
    <location>
        <begin position="266"/>
        <end position="275"/>
    </location>
</feature>
<name>A0ABN7S5U4_OIKDI</name>
<feature type="region of interest" description="Disordered" evidence="1">
    <location>
        <begin position="227"/>
        <end position="249"/>
    </location>
</feature>
<dbReference type="EMBL" id="OU015568">
    <property type="protein sequence ID" value="CAG5091248.1"/>
    <property type="molecule type" value="Genomic_DNA"/>
</dbReference>
<accession>A0ABN7S5U4</accession>
<feature type="compositionally biased region" description="Low complexity" evidence="1">
    <location>
        <begin position="284"/>
        <end position="300"/>
    </location>
</feature>
<feature type="compositionally biased region" description="Basic and acidic residues" evidence="1">
    <location>
        <begin position="232"/>
        <end position="242"/>
    </location>
</feature>
<proteinExistence type="predicted"/>
<evidence type="ECO:0000313" key="2">
    <source>
        <dbReference type="EMBL" id="CAG5091248.1"/>
    </source>
</evidence>
<protein>
    <submittedName>
        <fullName evidence="2">Oidioi.mRNA.OKI2018_I69.PAR.g12934.t1.cds</fullName>
    </submittedName>
</protein>
<organism evidence="2 3">
    <name type="scientific">Oikopleura dioica</name>
    <name type="common">Tunicate</name>
    <dbReference type="NCBI Taxonomy" id="34765"/>
    <lineage>
        <taxon>Eukaryota</taxon>
        <taxon>Metazoa</taxon>
        <taxon>Chordata</taxon>
        <taxon>Tunicata</taxon>
        <taxon>Appendicularia</taxon>
        <taxon>Copelata</taxon>
        <taxon>Oikopleuridae</taxon>
        <taxon>Oikopleura</taxon>
    </lineage>
</organism>
<sequence length="356" mass="38302">MANEIDLGQECVSDLIDFATPNTDDVVLTEEVSGTLTRDDPPQDSSDRKMDTGEVDELAEPQPMTPVEDLVMTSSPSSQNGGPSTSETTPPPVEPARSSAATQTEKSLDWPKLWSDSAGNHNELIATEPDPVPTAVRADLVKKRRTHENYLSLTAEVLSILAENADVLHTKTFRESDKMKNLIGIAQLLYHSESKYSSVAHHVLKSSLDSVEKRQARFYEGKEPSVVIKDTPPADRAPKADAKPAALPGKTFWNPQCKLIQEEASTSKSSSGSASPLVAPRPLTATPTHRSSTQTTSSGSGWPIPASNDNGWGSSSSTDWSQPVTTASTGLGSLYFLLDLGKWQMKLTSVKNASVT</sequence>
<feature type="region of interest" description="Disordered" evidence="1">
    <location>
        <begin position="263"/>
        <end position="323"/>
    </location>
</feature>
<gene>
    <name evidence="2" type="ORF">OKIOD_LOCUS4492</name>
</gene>